<dbReference type="EMBL" id="VTPC01090884">
    <property type="protein sequence ID" value="KAF2880931.1"/>
    <property type="molecule type" value="Genomic_DNA"/>
</dbReference>
<dbReference type="AlphaFoldDB" id="A0A8K0C8X8"/>
<sequence length="122" mass="13894">MVRNQKRKINRGKTPPEVLQQAAEDVVQHDTSLRQAAEAYNVNIITLISYVQKTEMHSAKIFFGLSTTDAKSLAYEYGKENGITVPHNWDKNNKACEEWLLGFFKRKINPCMRKPKSLALAA</sequence>
<dbReference type="GO" id="GO:0003677">
    <property type="term" value="F:DNA binding"/>
    <property type="evidence" value="ECO:0007669"/>
    <property type="project" value="InterPro"/>
</dbReference>
<protein>
    <recommendedName>
        <fullName evidence="1">HTH psq-type domain-containing protein</fullName>
    </recommendedName>
</protein>
<dbReference type="OrthoDB" id="7383979at2759"/>
<gene>
    <name evidence="2" type="ORF">ILUMI_25238</name>
</gene>
<keyword evidence="3" id="KW-1185">Reference proteome</keyword>
<reference evidence="2" key="1">
    <citation type="submission" date="2019-08" db="EMBL/GenBank/DDBJ databases">
        <title>The genome of the North American firefly Photinus pyralis.</title>
        <authorList>
            <consortium name="Photinus pyralis genome working group"/>
            <person name="Fallon T.R."/>
            <person name="Sander Lower S.E."/>
            <person name="Weng J.-K."/>
        </authorList>
    </citation>
    <scope>NUCLEOTIDE SEQUENCE</scope>
    <source>
        <strain evidence="2">TRF0915ILg1</strain>
        <tissue evidence="2">Whole body</tissue>
    </source>
</reference>
<proteinExistence type="predicted"/>
<dbReference type="Proteomes" id="UP000801492">
    <property type="component" value="Unassembled WGS sequence"/>
</dbReference>
<evidence type="ECO:0000259" key="1">
    <source>
        <dbReference type="Pfam" id="PF05225"/>
    </source>
</evidence>
<organism evidence="2 3">
    <name type="scientific">Ignelater luminosus</name>
    <name type="common">Cucubano</name>
    <name type="synonym">Pyrophorus luminosus</name>
    <dbReference type="NCBI Taxonomy" id="2038154"/>
    <lineage>
        <taxon>Eukaryota</taxon>
        <taxon>Metazoa</taxon>
        <taxon>Ecdysozoa</taxon>
        <taxon>Arthropoda</taxon>
        <taxon>Hexapoda</taxon>
        <taxon>Insecta</taxon>
        <taxon>Pterygota</taxon>
        <taxon>Neoptera</taxon>
        <taxon>Endopterygota</taxon>
        <taxon>Coleoptera</taxon>
        <taxon>Polyphaga</taxon>
        <taxon>Elateriformia</taxon>
        <taxon>Elateroidea</taxon>
        <taxon>Elateridae</taxon>
        <taxon>Agrypninae</taxon>
        <taxon>Pyrophorini</taxon>
        <taxon>Ignelater</taxon>
    </lineage>
</organism>
<feature type="domain" description="HTH psq-type" evidence="1">
    <location>
        <begin position="16"/>
        <end position="58"/>
    </location>
</feature>
<dbReference type="InterPro" id="IPR007889">
    <property type="entry name" value="HTH_Psq"/>
</dbReference>
<accession>A0A8K0C8X8</accession>
<dbReference type="Pfam" id="PF05225">
    <property type="entry name" value="HTH_psq"/>
    <property type="match status" value="1"/>
</dbReference>
<evidence type="ECO:0000313" key="3">
    <source>
        <dbReference type="Proteomes" id="UP000801492"/>
    </source>
</evidence>
<name>A0A8K0C8X8_IGNLU</name>
<evidence type="ECO:0000313" key="2">
    <source>
        <dbReference type="EMBL" id="KAF2880931.1"/>
    </source>
</evidence>
<comment type="caution">
    <text evidence="2">The sequence shown here is derived from an EMBL/GenBank/DDBJ whole genome shotgun (WGS) entry which is preliminary data.</text>
</comment>